<dbReference type="STRING" id="3988.B9SRD8"/>
<evidence type="ECO:0000256" key="1">
    <source>
        <dbReference type="SAM" id="MobiDB-lite"/>
    </source>
</evidence>
<dbReference type="InterPro" id="IPR013899">
    <property type="entry name" value="DUF1771"/>
</dbReference>
<evidence type="ECO:0000313" key="3">
    <source>
        <dbReference type="EMBL" id="EEF33812.1"/>
    </source>
</evidence>
<organism evidence="3 4">
    <name type="scientific">Ricinus communis</name>
    <name type="common">Castor bean</name>
    <dbReference type="NCBI Taxonomy" id="3988"/>
    <lineage>
        <taxon>Eukaryota</taxon>
        <taxon>Viridiplantae</taxon>
        <taxon>Streptophyta</taxon>
        <taxon>Embryophyta</taxon>
        <taxon>Tracheophyta</taxon>
        <taxon>Spermatophyta</taxon>
        <taxon>Magnoliopsida</taxon>
        <taxon>eudicotyledons</taxon>
        <taxon>Gunneridae</taxon>
        <taxon>Pentapetalae</taxon>
        <taxon>rosids</taxon>
        <taxon>fabids</taxon>
        <taxon>Malpighiales</taxon>
        <taxon>Euphorbiaceae</taxon>
        <taxon>Acalyphoideae</taxon>
        <taxon>Acalypheae</taxon>
        <taxon>Ricinus</taxon>
    </lineage>
</organism>
<dbReference type="Pfam" id="PF08590">
    <property type="entry name" value="DUF1771"/>
    <property type="match status" value="1"/>
</dbReference>
<sequence>MQASSSSADDCDMDKDLEELIEVFGCKFSLKDITFAYFQARQDKNLAAETLCSLDGSTSTTITAKMLAAERAAPMKLASWSDNTGVVSLESPSGSFLENAVEGEKRTKELKSKKCSASVGSGSVSCMIGKEYAKSSLLKNEAIESLRSGVSKIHLCTTVRNVPAQADLEEFLFKMLGEGFQLDVPVIQEVLALNGSPGKRRGHDVQKSMDRLLDSLVAPFGKCEDLGIAVEDSAGECSDQEYALLQGQLQQLDFAQSDGARLMERTLTGSTETEKNRIGLQKEVLQTLFDFPGRSEEAPKRTRLVRAVKKPKVFSKLVFEPPEDATRQDKHSAAESQAVNREEDNDDSYEVLRTAVKEYWFTMKEYYKAAVDAFVNGDHARANKLLEKGQFFNNKARAADDKSFQKLVETRDADVMSLDLHGLEPKEALRLLRLHLTSISGILSIKYLRVIIKSNDEDTSKGARKRNLILKQLEKESIKWNDESDGKTILIQVDAIDPKRLSFAKKQEPRD</sequence>
<keyword evidence="4" id="KW-1185">Reference proteome</keyword>
<dbReference type="PANTHER" id="PTHR47872">
    <property type="entry name" value="NUCLEAR RNA EXPORT FACTOR SDE5-RELATED"/>
    <property type="match status" value="1"/>
</dbReference>
<feature type="compositionally biased region" description="Basic and acidic residues" evidence="1">
    <location>
        <begin position="324"/>
        <end position="333"/>
    </location>
</feature>
<feature type="domain" description="DUF1771" evidence="2">
    <location>
        <begin position="348"/>
        <end position="413"/>
    </location>
</feature>
<dbReference type="EMBL" id="EQ974097">
    <property type="protein sequence ID" value="EEF33812.1"/>
    <property type="molecule type" value="Genomic_DNA"/>
</dbReference>
<dbReference type="AlphaFoldDB" id="B9SRD8"/>
<dbReference type="Proteomes" id="UP000008311">
    <property type="component" value="Unassembled WGS sequence"/>
</dbReference>
<dbReference type="SMART" id="SM01162">
    <property type="entry name" value="DUF1771"/>
    <property type="match status" value="1"/>
</dbReference>
<gene>
    <name evidence="3" type="ORF">RCOM_1124470</name>
</gene>
<name>B9SRD8_RICCO</name>
<protein>
    <submittedName>
        <fullName evidence="3">ATP binding protein, putative</fullName>
    </submittedName>
</protein>
<proteinExistence type="predicted"/>
<evidence type="ECO:0000313" key="4">
    <source>
        <dbReference type="Proteomes" id="UP000008311"/>
    </source>
</evidence>
<dbReference type="PANTHER" id="PTHR47872:SF1">
    <property type="entry name" value="NUCLEAR RNA EXPORT FACTOR SDE5-RELATED"/>
    <property type="match status" value="1"/>
</dbReference>
<evidence type="ECO:0000259" key="2">
    <source>
        <dbReference type="SMART" id="SM01162"/>
    </source>
</evidence>
<dbReference type="InParanoid" id="B9SRD8"/>
<reference evidence="4" key="1">
    <citation type="journal article" date="2010" name="Nat. Biotechnol.">
        <title>Draft genome sequence of the oilseed species Ricinus communis.</title>
        <authorList>
            <person name="Chan A.P."/>
            <person name="Crabtree J."/>
            <person name="Zhao Q."/>
            <person name="Lorenzi H."/>
            <person name="Orvis J."/>
            <person name="Puiu D."/>
            <person name="Melake-Berhan A."/>
            <person name="Jones K.M."/>
            <person name="Redman J."/>
            <person name="Chen G."/>
            <person name="Cahoon E.B."/>
            <person name="Gedil M."/>
            <person name="Stanke M."/>
            <person name="Haas B.J."/>
            <person name="Wortman J.R."/>
            <person name="Fraser-Liggett C.M."/>
            <person name="Ravel J."/>
            <person name="Rabinowicz P.D."/>
        </authorList>
    </citation>
    <scope>NUCLEOTIDE SEQUENCE [LARGE SCALE GENOMIC DNA]</scope>
    <source>
        <strain evidence="4">cv. Hale</strain>
    </source>
</reference>
<accession>B9SRD8</accession>
<feature type="region of interest" description="Disordered" evidence="1">
    <location>
        <begin position="319"/>
        <end position="345"/>
    </location>
</feature>
<dbReference type="eggNOG" id="KOG2401">
    <property type="taxonomic scope" value="Eukaryota"/>
</dbReference>